<dbReference type="FunFam" id="3.40.50.300:FF:000637">
    <property type="entry name" value="ATP-dependent RNA helicase DHX37/DHR1"/>
    <property type="match status" value="1"/>
</dbReference>
<comment type="caution">
    <text evidence="11">The sequence shown here is derived from an EMBL/GenBank/DDBJ whole genome shotgun (WGS) entry which is preliminary data.</text>
</comment>
<dbReference type="GO" id="GO:0000462">
    <property type="term" value="P:maturation of SSU-rRNA from tricistronic rRNA transcript (SSU-rRNA, 5.8S rRNA, LSU-rRNA)"/>
    <property type="evidence" value="ECO:0007669"/>
    <property type="project" value="TreeGrafter"/>
</dbReference>
<evidence type="ECO:0000313" key="11">
    <source>
        <dbReference type="EMBL" id="KAK1443375.1"/>
    </source>
</evidence>
<feature type="compositionally biased region" description="Basic and acidic residues" evidence="8">
    <location>
        <begin position="325"/>
        <end position="341"/>
    </location>
</feature>
<keyword evidence="12" id="KW-1185">Reference proteome</keyword>
<feature type="region of interest" description="Disordered" evidence="8">
    <location>
        <begin position="385"/>
        <end position="411"/>
    </location>
</feature>
<comment type="similarity">
    <text evidence="1">Belongs to the DEAD box helicase family. DEAH subfamily.</text>
</comment>
<gene>
    <name evidence="11" type="ORF">BgAZ_202510</name>
</gene>
<name>A0AAD8LII7_BABGI</name>
<evidence type="ECO:0000256" key="5">
    <source>
        <dbReference type="ARBA" id="ARBA00022806"/>
    </source>
</evidence>
<dbReference type="GO" id="GO:0003723">
    <property type="term" value="F:RNA binding"/>
    <property type="evidence" value="ECO:0007669"/>
    <property type="project" value="TreeGrafter"/>
</dbReference>
<keyword evidence="6" id="KW-0067">ATP-binding</keyword>
<evidence type="ECO:0000259" key="9">
    <source>
        <dbReference type="PROSITE" id="PS51192"/>
    </source>
</evidence>
<dbReference type="GO" id="GO:0005524">
    <property type="term" value="F:ATP binding"/>
    <property type="evidence" value="ECO:0007669"/>
    <property type="project" value="UniProtKB-KW"/>
</dbReference>
<dbReference type="AlphaFoldDB" id="A0AAD8LII7"/>
<dbReference type="InterPro" id="IPR042035">
    <property type="entry name" value="DEAH_win-hel_dom"/>
</dbReference>
<sequence length="1052" mass="118744">MDQTAAEADRREPAYSFVRVERRREVDIRRIKLPACMMEQEIVDAVRSNDVVMITGDTGCGKSTQVPQFLYENGFCIDSTIIGVTQVRRVACLALYQQVALELNSETLVGYQFRFNKGYNYRKCKIKFMTDGTLLQEIKQDMMCSRYSVLIIDEAHDRNLNCDLLIGILSRVVKARREIYNAKRTSLPPLKLIIMSATIRAEEFLGSRIFEGAICHRHISTQFKRNTIHFARRSVTDYVSDAYDKIIKIHKRLPPGSILVFLTGKDELTRLKNMLKPYGRKSGNIDYGGNEHIKDVADDDKIFDIESENECDSTLSSISDDEERAQELSRDTCFRGKRDREENDTESNSVSFNSEFKKESHSGRTLSLSPISSLEDEPVVYNRNVVNENPSSSSSSSVRSASPNGEQGKPMSVMVSCGRILTNPELQEEHPEDKEYQVELDVLSKTYKRLSDIKWLGAGSGCGVLRVVVMHASQTMDTQMAAFRAPRSDERVVILSTNVAETAVTLPNIRYVIDCGKEKRRLDDITKGVSRFAICDISKASADQRAGRAGRVGTGHCYRQYTSSVYETLFNDYAPVEIENCNMESTILFLSSIGIERPFEFPFLTRPPIDNIKAAMHALAIMGAIDIPNQGERISHSIQHELSTKPFKIEPAYPYKSKFELIQDLKVAKVTKLGQYLSLLPIQPRYAKMIYCVLSKGIDAEVLRLACAVITAFAVGAGNIMLPTYGNDTPTRKKLPKLTSDFELFIWVCCRFSRLNKEGASIFCHEYGISEKMMNEVFQQAKQLYDILRTSLSDNPPSQVNWNAPIKPPDHNVARHIEDSIVECMVDKVAVLSSSLPGSFPRKTGAYSTASLLSSMKDVWLSRTYMKHRPEFVVYGSLIGDEKLRMQDVALTDAATLSRLKSPLILPDKFQKTPIPQYDHTRDCVMAYVRRQYAPLQLTVGITRAPVPPEHPLATRVFAKELCFGGIFPGLSAFVSSLTVTPGEFMGEIKYTSPLGQMLAALRRAHVSSRAAFVEHRKQQPKFLISEYRNLLRRDSFEQEVLERIFTHLTES</sequence>
<dbReference type="SMART" id="SM00490">
    <property type="entry name" value="HELICc"/>
    <property type="match status" value="1"/>
</dbReference>
<dbReference type="PROSITE" id="PS51192">
    <property type="entry name" value="HELICASE_ATP_BIND_1"/>
    <property type="match status" value="1"/>
</dbReference>
<reference evidence="11" key="1">
    <citation type="submission" date="2023-08" db="EMBL/GenBank/DDBJ databases">
        <title>Draft sequence of the Babesia gibsoni genome.</title>
        <authorList>
            <person name="Yamagishi J.Y."/>
            <person name="Xuan X.X."/>
        </authorList>
    </citation>
    <scope>NUCLEOTIDE SEQUENCE</scope>
    <source>
        <strain evidence="11">Azabu</strain>
    </source>
</reference>
<feature type="domain" description="Helicase ATP-binding" evidence="9">
    <location>
        <begin position="43"/>
        <end position="217"/>
    </location>
</feature>
<evidence type="ECO:0000256" key="2">
    <source>
        <dbReference type="ARBA" id="ARBA00012552"/>
    </source>
</evidence>
<evidence type="ECO:0000256" key="8">
    <source>
        <dbReference type="SAM" id="MobiDB-lite"/>
    </source>
</evidence>
<dbReference type="GO" id="GO:0005730">
    <property type="term" value="C:nucleolus"/>
    <property type="evidence" value="ECO:0007669"/>
    <property type="project" value="TreeGrafter"/>
</dbReference>
<evidence type="ECO:0000256" key="1">
    <source>
        <dbReference type="ARBA" id="ARBA00008792"/>
    </source>
</evidence>
<feature type="compositionally biased region" description="Low complexity" evidence="8">
    <location>
        <begin position="385"/>
        <end position="404"/>
    </location>
</feature>
<keyword evidence="4" id="KW-0378">Hydrolase</keyword>
<evidence type="ECO:0000256" key="4">
    <source>
        <dbReference type="ARBA" id="ARBA00022801"/>
    </source>
</evidence>
<proteinExistence type="inferred from homology"/>
<dbReference type="PANTHER" id="PTHR18934">
    <property type="entry name" value="ATP-DEPENDENT RNA HELICASE"/>
    <property type="match status" value="1"/>
</dbReference>
<dbReference type="GO" id="GO:0003724">
    <property type="term" value="F:RNA helicase activity"/>
    <property type="evidence" value="ECO:0007669"/>
    <property type="project" value="UniProtKB-EC"/>
</dbReference>
<dbReference type="PANTHER" id="PTHR18934:SF99">
    <property type="entry name" value="ATP-DEPENDENT RNA HELICASE DHX37-RELATED"/>
    <property type="match status" value="1"/>
</dbReference>
<accession>A0AAD8LII7</accession>
<dbReference type="SMART" id="SM00487">
    <property type="entry name" value="DEXDc"/>
    <property type="match status" value="1"/>
</dbReference>
<dbReference type="GO" id="GO:0016787">
    <property type="term" value="F:hydrolase activity"/>
    <property type="evidence" value="ECO:0007669"/>
    <property type="project" value="UniProtKB-KW"/>
</dbReference>
<dbReference type="InterPro" id="IPR014001">
    <property type="entry name" value="Helicase_ATP-bd"/>
</dbReference>
<keyword evidence="5 11" id="KW-0347">Helicase</keyword>
<dbReference type="Gene3D" id="1.10.10.2130">
    <property type="entry name" value="DEAH helicase family, winged-helix domain"/>
    <property type="match status" value="1"/>
</dbReference>
<evidence type="ECO:0000256" key="3">
    <source>
        <dbReference type="ARBA" id="ARBA00022741"/>
    </source>
</evidence>
<dbReference type="Gene3D" id="3.40.50.300">
    <property type="entry name" value="P-loop containing nucleotide triphosphate hydrolases"/>
    <property type="match status" value="3"/>
</dbReference>
<dbReference type="CDD" id="cd18791">
    <property type="entry name" value="SF2_C_RHA"/>
    <property type="match status" value="1"/>
</dbReference>
<keyword evidence="3" id="KW-0547">Nucleotide-binding</keyword>
<dbReference type="EC" id="3.6.4.13" evidence="2"/>
<evidence type="ECO:0000259" key="10">
    <source>
        <dbReference type="PROSITE" id="PS51194"/>
    </source>
</evidence>
<dbReference type="InterPro" id="IPR001650">
    <property type="entry name" value="Helicase_C-like"/>
</dbReference>
<evidence type="ECO:0000256" key="7">
    <source>
        <dbReference type="ARBA" id="ARBA00047984"/>
    </source>
</evidence>
<dbReference type="Proteomes" id="UP001230268">
    <property type="component" value="Unassembled WGS sequence"/>
</dbReference>
<dbReference type="PROSITE" id="PS51194">
    <property type="entry name" value="HELICASE_CTER"/>
    <property type="match status" value="1"/>
</dbReference>
<evidence type="ECO:0000256" key="6">
    <source>
        <dbReference type="ARBA" id="ARBA00022840"/>
    </source>
</evidence>
<comment type="catalytic activity">
    <reaction evidence="7">
        <text>ATP + H2O = ADP + phosphate + H(+)</text>
        <dbReference type="Rhea" id="RHEA:13065"/>
        <dbReference type="ChEBI" id="CHEBI:15377"/>
        <dbReference type="ChEBI" id="CHEBI:15378"/>
        <dbReference type="ChEBI" id="CHEBI:30616"/>
        <dbReference type="ChEBI" id="CHEBI:43474"/>
        <dbReference type="ChEBI" id="CHEBI:456216"/>
        <dbReference type="EC" id="3.6.4.13"/>
    </reaction>
</comment>
<dbReference type="Pfam" id="PF00271">
    <property type="entry name" value="Helicase_C"/>
    <property type="match status" value="1"/>
</dbReference>
<protein>
    <recommendedName>
        <fullName evidence="2">RNA helicase</fullName>
        <ecNumber evidence="2">3.6.4.13</ecNumber>
    </recommendedName>
</protein>
<organism evidence="11 12">
    <name type="scientific">Babesia gibsoni</name>
    <dbReference type="NCBI Taxonomy" id="33632"/>
    <lineage>
        <taxon>Eukaryota</taxon>
        <taxon>Sar</taxon>
        <taxon>Alveolata</taxon>
        <taxon>Apicomplexa</taxon>
        <taxon>Aconoidasida</taxon>
        <taxon>Piroplasmida</taxon>
        <taxon>Babesiidae</taxon>
        <taxon>Babesia</taxon>
    </lineage>
</organism>
<evidence type="ECO:0000313" key="12">
    <source>
        <dbReference type="Proteomes" id="UP001230268"/>
    </source>
</evidence>
<dbReference type="EMBL" id="JAVEPI010000002">
    <property type="protein sequence ID" value="KAK1443375.1"/>
    <property type="molecule type" value="Genomic_DNA"/>
</dbReference>
<feature type="region of interest" description="Disordered" evidence="8">
    <location>
        <begin position="313"/>
        <end position="369"/>
    </location>
</feature>
<dbReference type="SUPFAM" id="SSF52540">
    <property type="entry name" value="P-loop containing nucleoside triphosphate hydrolases"/>
    <property type="match status" value="1"/>
</dbReference>
<dbReference type="InterPro" id="IPR027417">
    <property type="entry name" value="P-loop_NTPase"/>
</dbReference>
<feature type="domain" description="Helicase C-terminal" evidence="10">
    <location>
        <begin position="425"/>
        <end position="594"/>
    </location>
</feature>